<dbReference type="InterPro" id="IPR005143">
    <property type="entry name" value="TF_LuxR_autoind-bd_dom"/>
</dbReference>
<evidence type="ECO:0000256" key="3">
    <source>
        <dbReference type="ARBA" id="ARBA00023163"/>
    </source>
</evidence>
<reference evidence="5 6" key="1">
    <citation type="submission" date="2024-01" db="EMBL/GenBank/DDBJ databases">
        <title>Mesobacterium rodlantinim sp. nov., isolated from shallow sea hydrothermal systems off Kueishantao Island.</title>
        <authorList>
            <person name="Su Z."/>
            <person name="Tang K."/>
        </authorList>
    </citation>
    <scope>NUCLEOTIDE SEQUENCE [LARGE SCALE GENOMIC DNA]</scope>
    <source>
        <strain evidence="5 6">TK19101</strain>
    </source>
</reference>
<dbReference type="Proteomes" id="UP001348149">
    <property type="component" value="Unassembled WGS sequence"/>
</dbReference>
<comment type="caution">
    <text evidence="5">The sequence shown here is derived from an EMBL/GenBank/DDBJ whole genome shotgun (WGS) entry which is preliminary data.</text>
</comment>
<name>A0ABU6HCT4_9RHOB</name>
<accession>A0ABU6HCT4</accession>
<dbReference type="Gene3D" id="1.10.10.10">
    <property type="entry name" value="Winged helix-like DNA-binding domain superfamily/Winged helix DNA-binding domain"/>
    <property type="match status" value="1"/>
</dbReference>
<dbReference type="RefSeq" id="WP_326295896.1">
    <property type="nucleotide sequence ID" value="NZ_JAYLLH010000003.1"/>
</dbReference>
<dbReference type="SUPFAM" id="SSF75516">
    <property type="entry name" value="Pheromone-binding domain of LuxR-like quorum-sensing transcription factors"/>
    <property type="match status" value="1"/>
</dbReference>
<dbReference type="PRINTS" id="PR00038">
    <property type="entry name" value="HTHLUXR"/>
</dbReference>
<evidence type="ECO:0000313" key="5">
    <source>
        <dbReference type="EMBL" id="MEC3860272.1"/>
    </source>
</evidence>
<protein>
    <submittedName>
        <fullName evidence="5">LuxR family transcriptional regulator</fullName>
    </submittedName>
</protein>
<dbReference type="EMBL" id="JAYLLH010000003">
    <property type="protein sequence ID" value="MEC3860272.1"/>
    <property type="molecule type" value="Genomic_DNA"/>
</dbReference>
<evidence type="ECO:0000256" key="2">
    <source>
        <dbReference type="ARBA" id="ARBA00023125"/>
    </source>
</evidence>
<dbReference type="PANTHER" id="PTHR44688">
    <property type="entry name" value="DNA-BINDING TRANSCRIPTIONAL ACTIVATOR DEVR_DOSR"/>
    <property type="match status" value="1"/>
</dbReference>
<dbReference type="SMART" id="SM00421">
    <property type="entry name" value="HTH_LUXR"/>
    <property type="match status" value="1"/>
</dbReference>
<dbReference type="Gene3D" id="3.30.450.80">
    <property type="entry name" value="Transcription factor LuxR-like, autoinducer-binding domain"/>
    <property type="match status" value="1"/>
</dbReference>
<dbReference type="SUPFAM" id="SSF46894">
    <property type="entry name" value="C-terminal effector domain of the bipartite response regulators"/>
    <property type="match status" value="1"/>
</dbReference>
<feature type="domain" description="HTH luxR-type" evidence="4">
    <location>
        <begin position="163"/>
        <end position="228"/>
    </location>
</feature>
<dbReference type="InterPro" id="IPR036388">
    <property type="entry name" value="WH-like_DNA-bd_sf"/>
</dbReference>
<dbReference type="InterPro" id="IPR000792">
    <property type="entry name" value="Tscrpt_reg_LuxR_C"/>
</dbReference>
<keyword evidence="6" id="KW-1185">Reference proteome</keyword>
<sequence length="233" mass="25910">MQLIDLAERADDENRFDLYLAQLCEEFELDDASYATTNLLTGDVTGYATYRMDWRQHYGELGLHEIDPTLYQSARSVAPVDWSRFRRDDSFAKVFENARDFGITDRGLTVPVRGPYGDCGLLSITRDCGDDEWAKLKAKIMGNLQMAAVHIHDAVASSGLLFSTLGRTSLSSREAEILQWIAMGKTQSEIGDLLTISTRTVEVHLRSARTKLSALTTPQAVGRGILYGIIEPG</sequence>
<gene>
    <name evidence="5" type="ORF">VK792_03165</name>
</gene>
<keyword evidence="2" id="KW-0238">DNA-binding</keyword>
<dbReference type="PROSITE" id="PS50043">
    <property type="entry name" value="HTH_LUXR_2"/>
    <property type="match status" value="1"/>
</dbReference>
<organism evidence="5 6">
    <name type="scientific">Mesobacterium hydrothermale</name>
    <dbReference type="NCBI Taxonomy" id="3111907"/>
    <lineage>
        <taxon>Bacteria</taxon>
        <taxon>Pseudomonadati</taxon>
        <taxon>Pseudomonadota</taxon>
        <taxon>Alphaproteobacteria</taxon>
        <taxon>Rhodobacterales</taxon>
        <taxon>Roseobacteraceae</taxon>
        <taxon>Mesobacterium</taxon>
    </lineage>
</organism>
<dbReference type="InterPro" id="IPR036693">
    <property type="entry name" value="TF_LuxR_autoind-bd_dom_sf"/>
</dbReference>
<dbReference type="InterPro" id="IPR016032">
    <property type="entry name" value="Sig_transdc_resp-reg_C-effctor"/>
</dbReference>
<dbReference type="Pfam" id="PF03472">
    <property type="entry name" value="Autoind_bind"/>
    <property type="match status" value="1"/>
</dbReference>
<keyword evidence="1" id="KW-0805">Transcription regulation</keyword>
<evidence type="ECO:0000259" key="4">
    <source>
        <dbReference type="PROSITE" id="PS50043"/>
    </source>
</evidence>
<dbReference type="PANTHER" id="PTHR44688:SF16">
    <property type="entry name" value="DNA-BINDING TRANSCRIPTIONAL ACTIVATOR DEVR_DOSR"/>
    <property type="match status" value="1"/>
</dbReference>
<dbReference type="Pfam" id="PF00196">
    <property type="entry name" value="GerE"/>
    <property type="match status" value="1"/>
</dbReference>
<proteinExistence type="predicted"/>
<dbReference type="CDD" id="cd06170">
    <property type="entry name" value="LuxR_C_like"/>
    <property type="match status" value="1"/>
</dbReference>
<evidence type="ECO:0000313" key="6">
    <source>
        <dbReference type="Proteomes" id="UP001348149"/>
    </source>
</evidence>
<keyword evidence="3" id="KW-0804">Transcription</keyword>
<evidence type="ECO:0000256" key="1">
    <source>
        <dbReference type="ARBA" id="ARBA00023015"/>
    </source>
</evidence>